<proteinExistence type="predicted"/>
<keyword evidence="2" id="KW-1185">Reference proteome</keyword>
<organism evidence="1 2">
    <name type="scientific">Paramuricea clavata</name>
    <name type="common">Red gorgonian</name>
    <name type="synonym">Violescent sea-whip</name>
    <dbReference type="NCBI Taxonomy" id="317549"/>
    <lineage>
        <taxon>Eukaryota</taxon>
        <taxon>Metazoa</taxon>
        <taxon>Cnidaria</taxon>
        <taxon>Anthozoa</taxon>
        <taxon>Octocorallia</taxon>
        <taxon>Malacalcyonacea</taxon>
        <taxon>Plexauridae</taxon>
        <taxon>Paramuricea</taxon>
    </lineage>
</organism>
<reference evidence="1" key="1">
    <citation type="submission" date="2020-04" db="EMBL/GenBank/DDBJ databases">
        <authorList>
            <person name="Alioto T."/>
            <person name="Alioto T."/>
            <person name="Gomez Garrido J."/>
        </authorList>
    </citation>
    <scope>NUCLEOTIDE SEQUENCE</scope>
    <source>
        <strain evidence="1">A484AB</strain>
    </source>
</reference>
<comment type="caution">
    <text evidence="1">The sequence shown here is derived from an EMBL/GenBank/DDBJ whole genome shotgun (WGS) entry which is preliminary data.</text>
</comment>
<sequence>MEHLDQLLARAMTNSGVPLLDQSDLHDTVPDVPLQQDMSGPVLDDDGFIFSTACVDYGYYETVRDLIAAVNKALVKETGNRNITVSFDPRTAKVKIVGDMSSHLLRTIPVNGKSGDVIAKTFTNIQYVPVQTKSFEDVEILLRDDIGYPVPFERGKVIATLRSMPLIKTGAKALGKIALKSGADFLGDVLSGKNVKEAAKARAVEAAHVAKRKAINKVMGQTGIGKRAKRSGSVK</sequence>
<accession>A0A6S7IY47</accession>
<dbReference type="EMBL" id="CACRXK020012215">
    <property type="protein sequence ID" value="CAB4022897.1"/>
    <property type="molecule type" value="Genomic_DNA"/>
</dbReference>
<name>A0A6S7IY47_PARCT</name>
<protein>
    <submittedName>
        <fullName evidence="1">Uncharacterized protein</fullName>
    </submittedName>
</protein>
<dbReference type="OrthoDB" id="5979489at2759"/>
<evidence type="ECO:0000313" key="1">
    <source>
        <dbReference type="EMBL" id="CAB4022897.1"/>
    </source>
</evidence>
<dbReference type="Proteomes" id="UP001152795">
    <property type="component" value="Unassembled WGS sequence"/>
</dbReference>
<gene>
    <name evidence="1" type="ORF">PACLA_8A086172</name>
</gene>
<dbReference type="AlphaFoldDB" id="A0A6S7IY47"/>
<evidence type="ECO:0000313" key="2">
    <source>
        <dbReference type="Proteomes" id="UP001152795"/>
    </source>
</evidence>